<dbReference type="AlphaFoldDB" id="A0A9P7EE89"/>
<name>A0A9P7EE89_9AGAM</name>
<dbReference type="GeneID" id="64624776"/>
<protein>
    <submittedName>
        <fullName evidence="1">Uncharacterized protein</fullName>
    </submittedName>
</protein>
<accession>A0A9P7EE89</accession>
<comment type="caution">
    <text evidence="1">The sequence shown here is derived from an EMBL/GenBank/DDBJ whole genome shotgun (WGS) entry which is preliminary data.</text>
</comment>
<proteinExistence type="predicted"/>
<dbReference type="RefSeq" id="XP_041194432.1">
    <property type="nucleotide sequence ID" value="XM_041330759.1"/>
</dbReference>
<reference evidence="1" key="1">
    <citation type="journal article" date="2020" name="New Phytol.">
        <title>Comparative genomics reveals dynamic genome evolution in host specialist ectomycorrhizal fungi.</title>
        <authorList>
            <person name="Lofgren L.A."/>
            <person name="Nguyen N.H."/>
            <person name="Vilgalys R."/>
            <person name="Ruytinx J."/>
            <person name="Liao H.L."/>
            <person name="Branco S."/>
            <person name="Kuo A."/>
            <person name="LaButti K."/>
            <person name="Lipzen A."/>
            <person name="Andreopoulos W."/>
            <person name="Pangilinan J."/>
            <person name="Riley R."/>
            <person name="Hundley H."/>
            <person name="Na H."/>
            <person name="Barry K."/>
            <person name="Grigoriev I.V."/>
            <person name="Stajich J.E."/>
            <person name="Kennedy P.G."/>
        </authorList>
    </citation>
    <scope>NUCLEOTIDE SEQUENCE</scope>
    <source>
        <strain evidence="1">MN1</strain>
    </source>
</reference>
<organism evidence="1 2">
    <name type="scientific">Suillus subaureus</name>
    <dbReference type="NCBI Taxonomy" id="48587"/>
    <lineage>
        <taxon>Eukaryota</taxon>
        <taxon>Fungi</taxon>
        <taxon>Dikarya</taxon>
        <taxon>Basidiomycota</taxon>
        <taxon>Agaricomycotina</taxon>
        <taxon>Agaricomycetes</taxon>
        <taxon>Agaricomycetidae</taxon>
        <taxon>Boletales</taxon>
        <taxon>Suillineae</taxon>
        <taxon>Suillaceae</taxon>
        <taxon>Suillus</taxon>
    </lineage>
</organism>
<gene>
    <name evidence="1" type="ORF">BJ212DRAFT_1268846</name>
</gene>
<dbReference type="EMBL" id="JABBWG010000011">
    <property type="protein sequence ID" value="KAG1818560.1"/>
    <property type="molecule type" value="Genomic_DNA"/>
</dbReference>
<evidence type="ECO:0000313" key="2">
    <source>
        <dbReference type="Proteomes" id="UP000807769"/>
    </source>
</evidence>
<sequence length="202" mass="22941">MQPNQMIVNAGGAGSPGYYAWQANPAPHPLTIGAEMPPYWRASDGKIAKRVLRLREFTPAQQSFPGIHFSVRNWCGVNVSDILKQTVVDCPTDVVFAHHGWRTTTLALNWPGYVPNRSSDASRRRFSTYMNGNLPMTRQGFARVIAELIQDLYNCAKNKPVARGWEDWAFSKNKVHPSKVYILSAHYYRNVWVPELYVADME</sequence>
<dbReference type="Proteomes" id="UP000807769">
    <property type="component" value="Unassembled WGS sequence"/>
</dbReference>
<dbReference type="OrthoDB" id="2602575at2759"/>
<evidence type="ECO:0000313" key="1">
    <source>
        <dbReference type="EMBL" id="KAG1818560.1"/>
    </source>
</evidence>
<keyword evidence="2" id="KW-1185">Reference proteome</keyword>